<evidence type="ECO:0000313" key="2">
    <source>
        <dbReference type="EMBL" id="KAH0873652.1"/>
    </source>
</evidence>
<dbReference type="Proteomes" id="UP000824890">
    <property type="component" value="Unassembled WGS sequence"/>
</dbReference>
<keyword evidence="3" id="KW-1185">Reference proteome</keyword>
<sequence length="429" mass="45236">GAQRGSASSGSETSSQVPRPPTTVRRRVSFDQIDCQPTIYHPGGIVEELPPLPSEALQDPRAEGQSWKNVFVDWESRLPCVHGPRTSRLSLFTRKQQKLLKKAREVDGVPDLSALLKRKLQLLSKKPSSASAPETVEPIPTDEDVTVEPSVPHPKKKTTKKAKAKKTSAEENQSAPHDENASLEGSPSSAEASKDSRKKKKKKKGGKKRSREESAGEREGNVEGSSEVCSNEKVPEGRPKKKARSRSVREGAQTSVDGALTSDDARGGSPSSKSPSEKGKGASASGSEPRGESVASDKANSAASEKTTPVEAAKKTGSEGDSILAQGKGVESVEPEGLVEVPDSSSEELEEEARTEKAFSPEPVEGEKASEVSDKGTTSDARDVVSPGGVVFPRVDGLEGPNAAATKGTQDPPAPKASIEGENAEDPVN</sequence>
<feature type="compositionally biased region" description="Low complexity" evidence="1">
    <location>
        <begin position="1"/>
        <end position="17"/>
    </location>
</feature>
<feature type="compositionally biased region" description="Basic residues" evidence="1">
    <location>
        <begin position="196"/>
        <end position="209"/>
    </location>
</feature>
<feature type="compositionally biased region" description="Basic residues" evidence="1">
    <location>
        <begin position="153"/>
        <end position="166"/>
    </location>
</feature>
<dbReference type="EMBL" id="JAGKQM010000016">
    <property type="protein sequence ID" value="KAH0873652.1"/>
    <property type="molecule type" value="Genomic_DNA"/>
</dbReference>
<feature type="compositionally biased region" description="Low complexity" evidence="1">
    <location>
        <begin position="123"/>
        <end position="132"/>
    </location>
</feature>
<feature type="compositionally biased region" description="Basic and acidic residues" evidence="1">
    <location>
        <begin position="352"/>
        <end position="374"/>
    </location>
</feature>
<comment type="caution">
    <text evidence="2">The sequence shown here is derived from an EMBL/GenBank/DDBJ whole genome shotgun (WGS) entry which is preliminary data.</text>
</comment>
<accession>A0ABQ7Z0J5</accession>
<gene>
    <name evidence="2" type="ORF">HID58_071014</name>
</gene>
<reference evidence="2 3" key="1">
    <citation type="submission" date="2021-05" db="EMBL/GenBank/DDBJ databases">
        <title>Genome Assembly of Synthetic Allotetraploid Brassica napus Reveals Homoeologous Exchanges between Subgenomes.</title>
        <authorList>
            <person name="Davis J.T."/>
        </authorList>
    </citation>
    <scope>NUCLEOTIDE SEQUENCE [LARGE SCALE GENOMIC DNA]</scope>
    <source>
        <strain evidence="3">cv. Da-Ae</strain>
        <tissue evidence="2">Seedling</tissue>
    </source>
</reference>
<feature type="region of interest" description="Disordered" evidence="1">
    <location>
        <begin position="1"/>
        <end position="28"/>
    </location>
</feature>
<feature type="non-terminal residue" evidence="2">
    <location>
        <position position="1"/>
    </location>
</feature>
<organism evidence="2 3">
    <name type="scientific">Brassica napus</name>
    <name type="common">Rape</name>
    <dbReference type="NCBI Taxonomy" id="3708"/>
    <lineage>
        <taxon>Eukaryota</taxon>
        <taxon>Viridiplantae</taxon>
        <taxon>Streptophyta</taxon>
        <taxon>Embryophyta</taxon>
        <taxon>Tracheophyta</taxon>
        <taxon>Spermatophyta</taxon>
        <taxon>Magnoliopsida</taxon>
        <taxon>eudicotyledons</taxon>
        <taxon>Gunneridae</taxon>
        <taxon>Pentapetalae</taxon>
        <taxon>rosids</taxon>
        <taxon>malvids</taxon>
        <taxon>Brassicales</taxon>
        <taxon>Brassicaceae</taxon>
        <taxon>Brassiceae</taxon>
        <taxon>Brassica</taxon>
    </lineage>
</organism>
<protein>
    <submittedName>
        <fullName evidence="2">Uncharacterized protein</fullName>
    </submittedName>
</protein>
<proteinExistence type="predicted"/>
<evidence type="ECO:0000313" key="3">
    <source>
        <dbReference type="Proteomes" id="UP000824890"/>
    </source>
</evidence>
<feature type="compositionally biased region" description="Polar residues" evidence="1">
    <location>
        <begin position="298"/>
        <end position="307"/>
    </location>
</feature>
<feature type="region of interest" description="Disordered" evidence="1">
    <location>
        <begin position="123"/>
        <end position="429"/>
    </location>
</feature>
<feature type="compositionally biased region" description="Basic and acidic residues" evidence="1">
    <location>
        <begin position="210"/>
        <end position="221"/>
    </location>
</feature>
<name>A0ABQ7Z0J5_BRANA</name>
<evidence type="ECO:0000256" key="1">
    <source>
        <dbReference type="SAM" id="MobiDB-lite"/>
    </source>
</evidence>